<sequence length="358" mass="38889">MEVEDDEPLKNISEKPVISFFNENDESPSPLLPANDFLSRLQFRQAPYDVPPIYQGVRFMVYCILAKGVVPKENITLSAMSQDGPMRLEIPVDPVKLEGSKIHTLAARKLIQNLEDGTSFLHNHQKYQGKQVPNSVVRNQIVSLSKTYSLASRYTSFIAIDERDIDMTKEQDNKPLQRVVPNYIPPNYHVFGRSYASTGSSLFNNSKHAVFGAPPPSGGPGSGSTPFSGQTQKSFFGPNPAFGFGSAQTQRPTPTPYSLFYNAQAPTPALGFCSVQTQAPVFGEQPRTQAFGAQAQTTAFGFGSAQTQTPAFGAKLTTTSGSNSLFGGFQPNQEDNMSNLPNLSQFGGFAVTTHASPT</sequence>
<comment type="caution">
    <text evidence="1">The sequence shown here is derived from an EMBL/GenBank/DDBJ whole genome shotgun (WGS) entry which is preliminary data.</text>
</comment>
<reference evidence="1" key="1">
    <citation type="submission" date="2021-06" db="EMBL/GenBank/DDBJ databases">
        <authorList>
            <person name="Kallberg Y."/>
            <person name="Tangrot J."/>
            <person name="Rosling A."/>
        </authorList>
    </citation>
    <scope>NUCLEOTIDE SEQUENCE</scope>
    <source>
        <strain evidence="1">IL203A</strain>
    </source>
</reference>
<proteinExistence type="predicted"/>
<evidence type="ECO:0000313" key="2">
    <source>
        <dbReference type="Proteomes" id="UP000789702"/>
    </source>
</evidence>
<organism evidence="1 2">
    <name type="scientific">Dentiscutata heterogama</name>
    <dbReference type="NCBI Taxonomy" id="1316150"/>
    <lineage>
        <taxon>Eukaryota</taxon>
        <taxon>Fungi</taxon>
        <taxon>Fungi incertae sedis</taxon>
        <taxon>Mucoromycota</taxon>
        <taxon>Glomeromycotina</taxon>
        <taxon>Glomeromycetes</taxon>
        <taxon>Diversisporales</taxon>
        <taxon>Gigasporaceae</taxon>
        <taxon>Dentiscutata</taxon>
    </lineage>
</organism>
<name>A0ACA9Q4W8_9GLOM</name>
<gene>
    <name evidence="1" type="ORF">DHETER_LOCUS13851</name>
</gene>
<evidence type="ECO:0000313" key="1">
    <source>
        <dbReference type="EMBL" id="CAG8737750.1"/>
    </source>
</evidence>
<feature type="non-terminal residue" evidence="1">
    <location>
        <position position="1"/>
    </location>
</feature>
<feature type="non-terminal residue" evidence="1">
    <location>
        <position position="358"/>
    </location>
</feature>
<dbReference type="EMBL" id="CAJVPU010039742">
    <property type="protein sequence ID" value="CAG8737750.1"/>
    <property type="molecule type" value="Genomic_DNA"/>
</dbReference>
<accession>A0ACA9Q4W8</accession>
<keyword evidence="2" id="KW-1185">Reference proteome</keyword>
<protein>
    <submittedName>
        <fullName evidence="1">6687_t:CDS:1</fullName>
    </submittedName>
</protein>
<dbReference type="Proteomes" id="UP000789702">
    <property type="component" value="Unassembled WGS sequence"/>
</dbReference>